<reference evidence="2" key="1">
    <citation type="journal article" date="2015" name="Nature">
        <title>Complex archaea that bridge the gap between prokaryotes and eukaryotes.</title>
        <authorList>
            <person name="Spang A."/>
            <person name="Saw J.H."/>
            <person name="Jorgensen S.L."/>
            <person name="Zaremba-Niedzwiedzka K."/>
            <person name="Martijn J."/>
            <person name="Lind A.E."/>
            <person name="van Eijk R."/>
            <person name="Schleper C."/>
            <person name="Guy L."/>
            <person name="Ettema T.J."/>
        </authorList>
    </citation>
    <scope>NUCLEOTIDE SEQUENCE</scope>
</reference>
<evidence type="ECO:0000259" key="1">
    <source>
        <dbReference type="Pfam" id="PF08239"/>
    </source>
</evidence>
<evidence type="ECO:0000313" key="2">
    <source>
        <dbReference type="EMBL" id="KKK91417.1"/>
    </source>
</evidence>
<dbReference type="InterPro" id="IPR003646">
    <property type="entry name" value="SH3-like_bac-type"/>
</dbReference>
<gene>
    <name evidence="2" type="ORF">LCGC14_2713200</name>
</gene>
<accession>A0A0F8ZCB0</accession>
<feature type="non-terminal residue" evidence="2">
    <location>
        <position position="1"/>
    </location>
</feature>
<dbReference type="Pfam" id="PF08239">
    <property type="entry name" value="SH3_3"/>
    <property type="match status" value="1"/>
</dbReference>
<comment type="caution">
    <text evidence="2">The sequence shown here is derived from an EMBL/GenBank/DDBJ whole genome shotgun (WGS) entry which is preliminary data.</text>
</comment>
<organism evidence="2">
    <name type="scientific">marine sediment metagenome</name>
    <dbReference type="NCBI Taxonomy" id="412755"/>
    <lineage>
        <taxon>unclassified sequences</taxon>
        <taxon>metagenomes</taxon>
        <taxon>ecological metagenomes</taxon>
    </lineage>
</organism>
<dbReference type="AlphaFoldDB" id="A0A0F8ZCB0"/>
<name>A0A0F8ZCB0_9ZZZZ</name>
<feature type="domain" description="SH3b" evidence="1">
    <location>
        <begin position="14"/>
        <end position="56"/>
    </location>
</feature>
<sequence length="67" mass="7570">DLFPGEGWAVDVAGNFRTSPEVANNLIRLISANSIVQALDFDGDWWKVEFQGIVGWFWNPGYKLMPL</sequence>
<proteinExistence type="predicted"/>
<dbReference type="Gene3D" id="2.30.30.40">
    <property type="entry name" value="SH3 Domains"/>
    <property type="match status" value="1"/>
</dbReference>
<dbReference type="EMBL" id="LAZR01048661">
    <property type="protein sequence ID" value="KKK91417.1"/>
    <property type="molecule type" value="Genomic_DNA"/>
</dbReference>
<protein>
    <recommendedName>
        <fullName evidence="1">SH3b domain-containing protein</fullName>
    </recommendedName>
</protein>